<evidence type="ECO:0000313" key="2">
    <source>
        <dbReference type="EMBL" id="VFT97330.1"/>
    </source>
</evidence>
<evidence type="ECO:0000313" key="3">
    <source>
        <dbReference type="Proteomes" id="UP000332933"/>
    </source>
</evidence>
<evidence type="ECO:0000313" key="1">
    <source>
        <dbReference type="EMBL" id="KAF0687666.1"/>
    </source>
</evidence>
<dbReference type="EMBL" id="VJMH01006897">
    <property type="protein sequence ID" value="KAF0687666.1"/>
    <property type="molecule type" value="Genomic_DNA"/>
</dbReference>
<proteinExistence type="predicted"/>
<reference evidence="1" key="2">
    <citation type="submission" date="2019-06" db="EMBL/GenBank/DDBJ databases">
        <title>Genomics analysis of Aphanomyces spp. identifies a new class of oomycete effector associated with host adaptation.</title>
        <authorList>
            <person name="Gaulin E."/>
        </authorList>
    </citation>
    <scope>NUCLEOTIDE SEQUENCE</scope>
    <source>
        <strain evidence="1">CBS 578.67</strain>
    </source>
</reference>
<name>A0A485LK56_9STRA</name>
<reference evidence="2 3" key="1">
    <citation type="submission" date="2019-03" db="EMBL/GenBank/DDBJ databases">
        <authorList>
            <person name="Gaulin E."/>
            <person name="Dumas B."/>
        </authorList>
    </citation>
    <scope>NUCLEOTIDE SEQUENCE [LARGE SCALE GENOMIC DNA]</scope>
    <source>
        <strain evidence="2">CBS 568.67</strain>
    </source>
</reference>
<dbReference type="AlphaFoldDB" id="A0A485LK56"/>
<dbReference type="EMBL" id="CAADRA010006923">
    <property type="protein sequence ID" value="VFT97330.1"/>
    <property type="molecule type" value="Genomic_DNA"/>
</dbReference>
<sequence length="360" mass="42007">MYPDATNMWLTHDEKLELRNERKKEYNRDRFRQKRSLFLTETQALNEQLVKFTAELDTLKKTSALPWKDVAGALEDVRKMSEFQNRDLRKKVHQYKELCLTMSAWINNGTASIRAFPSTSSPMWQMSSLPQTGPSRKVGLEWISKRLYHNVGSEIEKSRVPVTDKPYFAVNVEPMGESYCLTEYKQRIESATFDHVVKCLDKIYLTIMAGDEVEVNDPSMLYIIYESDFGRSLGIKTTEKMLVSRFCDAEQYVIFTHGVTGDEKYEDPVRCNYWSAWVVVKRLTPTEILIKHGYKAHGLRYADRFLTLEEEMPQLSVYDDDESKFNALSQNLKQYRQKRYIDDLATFARFSKEISDSGDS</sequence>
<dbReference type="OrthoDB" id="59711at2759"/>
<accession>A0A485LK56</accession>
<dbReference type="Proteomes" id="UP000332933">
    <property type="component" value="Unassembled WGS sequence"/>
</dbReference>
<protein>
    <submittedName>
        <fullName evidence="2">Aste57867_20650 protein</fullName>
    </submittedName>
</protein>
<keyword evidence="3" id="KW-1185">Reference proteome</keyword>
<gene>
    <name evidence="2" type="primary">Aste57867_20650</name>
    <name evidence="1" type="ORF">As57867_020582</name>
    <name evidence="2" type="ORF">ASTE57867_20650</name>
</gene>
<organism evidence="2 3">
    <name type="scientific">Aphanomyces stellatus</name>
    <dbReference type="NCBI Taxonomy" id="120398"/>
    <lineage>
        <taxon>Eukaryota</taxon>
        <taxon>Sar</taxon>
        <taxon>Stramenopiles</taxon>
        <taxon>Oomycota</taxon>
        <taxon>Saprolegniomycetes</taxon>
        <taxon>Saprolegniales</taxon>
        <taxon>Verrucalvaceae</taxon>
        <taxon>Aphanomyces</taxon>
    </lineage>
</organism>